<comment type="catalytic activity">
    <reaction evidence="5">
        <text>dUTP + H2O = dUMP + diphosphate + H(+)</text>
        <dbReference type="Rhea" id="RHEA:10248"/>
        <dbReference type="ChEBI" id="CHEBI:15377"/>
        <dbReference type="ChEBI" id="CHEBI:15378"/>
        <dbReference type="ChEBI" id="CHEBI:33019"/>
        <dbReference type="ChEBI" id="CHEBI:61555"/>
        <dbReference type="ChEBI" id="CHEBI:246422"/>
        <dbReference type="EC" id="3.6.1.23"/>
    </reaction>
</comment>
<dbReference type="InterPro" id="IPR033704">
    <property type="entry name" value="dUTPase_trimeric"/>
</dbReference>
<name>A0AAP9M4H7_9FIRM</name>
<evidence type="ECO:0000256" key="3">
    <source>
        <dbReference type="ARBA" id="ARBA00022801"/>
    </source>
</evidence>
<dbReference type="InterPro" id="IPR029054">
    <property type="entry name" value="dUTPase-like"/>
</dbReference>
<dbReference type="GO" id="GO:0006226">
    <property type="term" value="P:dUMP biosynthetic process"/>
    <property type="evidence" value="ECO:0007669"/>
    <property type="project" value="InterPro"/>
</dbReference>
<dbReference type="PANTHER" id="PTHR11241:SF0">
    <property type="entry name" value="DEOXYURIDINE 5'-TRIPHOSPHATE NUCLEOTIDOHYDROLASE"/>
    <property type="match status" value="1"/>
</dbReference>
<sequence length="181" mass="20335">MMETRIAKFEKVSREQFFKDMIDSFGVKYGVPGDGLLSEIYERIKLPQRATMGSAGYDIFTPVHIILEPGMTIKIPTGIRCRIEPGWFLGILPRSGHGFKYGVRLSNTFGIIDSDYFLSNNEGHIFVKLINDSCICKTVDIPTWQGMAQGIFLPFGITVDDECNTVRNGGFGSTDKPEYYI</sequence>
<dbReference type="AlphaFoldDB" id="A0AAP9M4H7"/>
<dbReference type="Pfam" id="PF00692">
    <property type="entry name" value="dUTPase"/>
    <property type="match status" value="1"/>
</dbReference>
<evidence type="ECO:0000256" key="2">
    <source>
        <dbReference type="ARBA" id="ARBA00012379"/>
    </source>
</evidence>
<evidence type="ECO:0000256" key="4">
    <source>
        <dbReference type="ARBA" id="ARBA00023080"/>
    </source>
</evidence>
<dbReference type="CDD" id="cd07557">
    <property type="entry name" value="trimeric_dUTPase"/>
    <property type="match status" value="1"/>
</dbReference>
<dbReference type="Proteomes" id="UP000501069">
    <property type="component" value="Chromosome"/>
</dbReference>
<evidence type="ECO:0000259" key="6">
    <source>
        <dbReference type="Pfam" id="PF00692"/>
    </source>
</evidence>
<dbReference type="GO" id="GO:0004170">
    <property type="term" value="F:dUTP diphosphatase activity"/>
    <property type="evidence" value="ECO:0007669"/>
    <property type="project" value="UniProtKB-EC"/>
</dbReference>
<dbReference type="SUPFAM" id="SSF51283">
    <property type="entry name" value="dUTPase-like"/>
    <property type="match status" value="1"/>
</dbReference>
<dbReference type="InterPro" id="IPR036157">
    <property type="entry name" value="dUTPase-like_sf"/>
</dbReference>
<organism evidence="7 8">
    <name type="scientific">Enterocloster clostridioformis</name>
    <dbReference type="NCBI Taxonomy" id="1531"/>
    <lineage>
        <taxon>Bacteria</taxon>
        <taxon>Bacillati</taxon>
        <taxon>Bacillota</taxon>
        <taxon>Clostridia</taxon>
        <taxon>Lachnospirales</taxon>
        <taxon>Lachnospiraceae</taxon>
        <taxon>Enterocloster</taxon>
    </lineage>
</organism>
<gene>
    <name evidence="7" type="ORF">FOC47_00685</name>
</gene>
<dbReference type="EMBL" id="CP050964">
    <property type="protein sequence ID" value="QIX93946.1"/>
    <property type="molecule type" value="Genomic_DNA"/>
</dbReference>
<keyword evidence="4" id="KW-0546">Nucleotide metabolism</keyword>
<keyword evidence="3" id="KW-0378">Hydrolase</keyword>
<dbReference type="GO" id="GO:0046081">
    <property type="term" value="P:dUTP catabolic process"/>
    <property type="evidence" value="ECO:0007669"/>
    <property type="project" value="InterPro"/>
</dbReference>
<proteinExistence type="inferred from homology"/>
<dbReference type="EC" id="3.6.1.23" evidence="2"/>
<evidence type="ECO:0000256" key="1">
    <source>
        <dbReference type="ARBA" id="ARBA00006581"/>
    </source>
</evidence>
<feature type="domain" description="dUTPase-like" evidence="6">
    <location>
        <begin position="43"/>
        <end position="173"/>
    </location>
</feature>
<evidence type="ECO:0000256" key="5">
    <source>
        <dbReference type="ARBA" id="ARBA00047686"/>
    </source>
</evidence>
<dbReference type="Gene3D" id="2.70.40.10">
    <property type="match status" value="1"/>
</dbReference>
<dbReference type="GO" id="GO:0000287">
    <property type="term" value="F:magnesium ion binding"/>
    <property type="evidence" value="ECO:0007669"/>
    <property type="project" value="InterPro"/>
</dbReference>
<dbReference type="PANTHER" id="PTHR11241">
    <property type="entry name" value="DEOXYURIDINE 5'-TRIPHOSPHATE NUCLEOTIDOHYDROLASE"/>
    <property type="match status" value="1"/>
</dbReference>
<evidence type="ECO:0000313" key="8">
    <source>
        <dbReference type="Proteomes" id="UP000501069"/>
    </source>
</evidence>
<dbReference type="InterPro" id="IPR008181">
    <property type="entry name" value="dUTPase"/>
</dbReference>
<protein>
    <recommendedName>
        <fullName evidence="2">dUTP diphosphatase</fullName>
        <ecNumber evidence="2">3.6.1.23</ecNumber>
    </recommendedName>
</protein>
<reference evidence="7 8" key="1">
    <citation type="submission" date="2019-11" db="EMBL/GenBank/DDBJ databases">
        <title>FDA dAtabase for Regulatory Grade micrObial Sequences (FDA-ARGOS): Supporting development and validation of Infectious Disease Dx tests.</title>
        <authorList>
            <person name="Turner S."/>
            <person name="Byrd R."/>
            <person name="Tallon L."/>
            <person name="Sadzewicz L."/>
            <person name="Vavikolanu K."/>
            <person name="Mehta A."/>
            <person name="Aluvathingal J."/>
            <person name="Nadendla S."/>
            <person name="Myers T."/>
            <person name="Yan Y."/>
            <person name="Sichtig H."/>
        </authorList>
    </citation>
    <scope>NUCLEOTIDE SEQUENCE [LARGE SCALE GENOMIC DNA]</scope>
    <source>
        <strain evidence="7 8">FDAARGOS_739</strain>
    </source>
</reference>
<comment type="similarity">
    <text evidence="1">Belongs to the dUTPase family.</text>
</comment>
<accession>A0AAP9M4H7</accession>
<evidence type="ECO:0000313" key="7">
    <source>
        <dbReference type="EMBL" id="QIX93946.1"/>
    </source>
</evidence>